<dbReference type="EMBL" id="CP009417">
    <property type="protein sequence ID" value="AJD93403.1"/>
    <property type="molecule type" value="Genomic_DNA"/>
</dbReference>
<gene>
    <name evidence="1" type="ORF">JMA_40850</name>
</gene>
<accession>A0A0B5AXZ8</accession>
<dbReference type="BioCyc" id="JESP1508404:G14D9-13369-MONOMER"/>
<dbReference type="Proteomes" id="UP000031449">
    <property type="component" value="Plasmid unnamed"/>
</dbReference>
<dbReference type="OrthoDB" id="2666275at2"/>
<organism evidence="1 2">
    <name type="scientific">Jeotgalibacillus malaysiensis</name>
    <dbReference type="NCBI Taxonomy" id="1508404"/>
    <lineage>
        <taxon>Bacteria</taxon>
        <taxon>Bacillati</taxon>
        <taxon>Bacillota</taxon>
        <taxon>Bacilli</taxon>
        <taxon>Bacillales</taxon>
        <taxon>Caryophanaceae</taxon>
        <taxon>Jeotgalibacillus</taxon>
    </lineage>
</organism>
<evidence type="ECO:0000313" key="1">
    <source>
        <dbReference type="EMBL" id="AJD93403.1"/>
    </source>
</evidence>
<protein>
    <submittedName>
        <fullName evidence="1">Uncharacterized protein</fullName>
    </submittedName>
</protein>
<keyword evidence="1" id="KW-0614">Plasmid</keyword>
<name>A0A0B5AXZ8_9BACL</name>
<sequence>MNEVELFIAEKRDELEECFDTEEVEAICEAVREKFGVQCMCIYVGGFDSTGLDINCYAVGYIGTDGVLGMVDFESRSY</sequence>
<keyword evidence="2" id="KW-1185">Reference proteome</keyword>
<evidence type="ECO:0000313" key="2">
    <source>
        <dbReference type="Proteomes" id="UP000031449"/>
    </source>
</evidence>
<dbReference type="AlphaFoldDB" id="A0A0B5AXZ8"/>
<reference evidence="1 2" key="1">
    <citation type="submission" date="2014-08" db="EMBL/GenBank/DDBJ databases">
        <title>Complete genome of a marine bacteria Jeotgalibacillus malaysiensis.</title>
        <authorList>
            <person name="Yaakop A.S."/>
            <person name="Chan K.-G."/>
            <person name="Goh K.M."/>
        </authorList>
    </citation>
    <scope>NUCLEOTIDE SEQUENCE [LARGE SCALE GENOMIC DNA]</scope>
    <source>
        <strain evidence="1 2">D5</strain>
        <plasmid evidence="2">Plasmid</plasmid>
    </source>
</reference>
<proteinExistence type="predicted"/>
<dbReference type="HOGENOM" id="CLU_2617274_0_0_9"/>
<geneLocation type="plasmid" evidence="2"/>
<dbReference type="KEGG" id="jeo:JMA_40850"/>